<dbReference type="Proteomes" id="UP001066276">
    <property type="component" value="Chromosome 6"/>
</dbReference>
<protein>
    <submittedName>
        <fullName evidence="1">Uncharacterized protein</fullName>
    </submittedName>
</protein>
<gene>
    <name evidence="1" type="ORF">NDU88_003816</name>
</gene>
<organism evidence="1 2">
    <name type="scientific">Pleurodeles waltl</name>
    <name type="common">Iberian ribbed newt</name>
    <dbReference type="NCBI Taxonomy" id="8319"/>
    <lineage>
        <taxon>Eukaryota</taxon>
        <taxon>Metazoa</taxon>
        <taxon>Chordata</taxon>
        <taxon>Craniata</taxon>
        <taxon>Vertebrata</taxon>
        <taxon>Euteleostomi</taxon>
        <taxon>Amphibia</taxon>
        <taxon>Batrachia</taxon>
        <taxon>Caudata</taxon>
        <taxon>Salamandroidea</taxon>
        <taxon>Salamandridae</taxon>
        <taxon>Pleurodelinae</taxon>
        <taxon>Pleurodeles</taxon>
    </lineage>
</organism>
<proteinExistence type="predicted"/>
<name>A0AAV7QE85_PLEWA</name>
<comment type="caution">
    <text evidence="1">The sequence shown here is derived from an EMBL/GenBank/DDBJ whole genome shotgun (WGS) entry which is preliminary data.</text>
</comment>
<dbReference type="AlphaFoldDB" id="A0AAV7QE85"/>
<keyword evidence="2" id="KW-1185">Reference proteome</keyword>
<accession>A0AAV7QE85</accession>
<evidence type="ECO:0000313" key="2">
    <source>
        <dbReference type="Proteomes" id="UP001066276"/>
    </source>
</evidence>
<sequence>MAARIKLRVAASQCRRDAVFSGSSINVLRAVPNAIWRTNFARRESLSESCSVLSQFVSPALLVPRSTAACSEDT</sequence>
<dbReference type="EMBL" id="JANPWB010000010">
    <property type="protein sequence ID" value="KAJ1137410.1"/>
    <property type="molecule type" value="Genomic_DNA"/>
</dbReference>
<evidence type="ECO:0000313" key="1">
    <source>
        <dbReference type="EMBL" id="KAJ1137410.1"/>
    </source>
</evidence>
<reference evidence="1" key="1">
    <citation type="journal article" date="2022" name="bioRxiv">
        <title>Sequencing and chromosome-scale assembly of the giantPleurodeles waltlgenome.</title>
        <authorList>
            <person name="Brown T."/>
            <person name="Elewa A."/>
            <person name="Iarovenko S."/>
            <person name="Subramanian E."/>
            <person name="Araus A.J."/>
            <person name="Petzold A."/>
            <person name="Susuki M."/>
            <person name="Suzuki K.-i.T."/>
            <person name="Hayashi T."/>
            <person name="Toyoda A."/>
            <person name="Oliveira C."/>
            <person name="Osipova E."/>
            <person name="Leigh N.D."/>
            <person name="Simon A."/>
            <person name="Yun M.H."/>
        </authorList>
    </citation>
    <scope>NUCLEOTIDE SEQUENCE</scope>
    <source>
        <strain evidence="1">20211129_DDA</strain>
        <tissue evidence="1">Liver</tissue>
    </source>
</reference>